<reference evidence="6 7" key="1">
    <citation type="journal article" date="2015" name="Genome Biol. Evol.">
        <title>Phylogenomic analyses indicate that early fungi evolved digesting cell walls of algal ancestors of land plants.</title>
        <authorList>
            <person name="Chang Y."/>
            <person name="Wang S."/>
            <person name="Sekimoto S."/>
            <person name="Aerts A.L."/>
            <person name="Choi C."/>
            <person name="Clum A."/>
            <person name="LaButti K.M."/>
            <person name="Lindquist E.A."/>
            <person name="Yee Ngan C."/>
            <person name="Ohm R.A."/>
            <person name="Salamov A.A."/>
            <person name="Grigoriev I.V."/>
            <person name="Spatafora J.W."/>
            <person name="Berbee M.L."/>
        </authorList>
    </citation>
    <scope>NUCLEOTIDE SEQUENCE [LARGE SCALE GENOMIC DNA]</scope>
    <source>
        <strain evidence="6 7">JEL478</strain>
    </source>
</reference>
<organism evidence="6 7">
    <name type="scientific">Gonapodya prolifera (strain JEL478)</name>
    <name type="common">Monoblepharis prolifera</name>
    <dbReference type="NCBI Taxonomy" id="1344416"/>
    <lineage>
        <taxon>Eukaryota</taxon>
        <taxon>Fungi</taxon>
        <taxon>Fungi incertae sedis</taxon>
        <taxon>Chytridiomycota</taxon>
        <taxon>Chytridiomycota incertae sedis</taxon>
        <taxon>Monoblepharidomycetes</taxon>
        <taxon>Monoblepharidales</taxon>
        <taxon>Gonapodyaceae</taxon>
        <taxon>Gonapodya</taxon>
    </lineage>
</organism>
<dbReference type="GO" id="GO:0000221">
    <property type="term" value="C:vacuolar proton-transporting V-type ATPase, V1 domain"/>
    <property type="evidence" value="ECO:0007669"/>
    <property type="project" value="InterPro"/>
</dbReference>
<dbReference type="PANTHER" id="PTHR10698">
    <property type="entry name" value="V-TYPE PROTON ATPASE SUBUNIT H"/>
    <property type="match status" value="1"/>
</dbReference>
<dbReference type="InterPro" id="IPR011989">
    <property type="entry name" value="ARM-like"/>
</dbReference>
<dbReference type="InterPro" id="IPR016024">
    <property type="entry name" value="ARM-type_fold"/>
</dbReference>
<dbReference type="STRING" id="1344416.A0A139AR83"/>
<evidence type="ECO:0000313" key="7">
    <source>
        <dbReference type="Proteomes" id="UP000070544"/>
    </source>
</evidence>
<dbReference type="InterPro" id="IPR038497">
    <property type="entry name" value="ATPase_V1-cplx_hsu_C_sf"/>
</dbReference>
<dbReference type="Gene3D" id="1.25.10.10">
    <property type="entry name" value="Leucine-rich Repeat Variant"/>
    <property type="match status" value="1"/>
</dbReference>
<dbReference type="SUPFAM" id="SSF48371">
    <property type="entry name" value="ARM repeat"/>
    <property type="match status" value="1"/>
</dbReference>
<protein>
    <submittedName>
        <fullName evidence="6">ARM repeat-containing protein</fullName>
    </submittedName>
</protein>
<dbReference type="PANTHER" id="PTHR10698:SF0">
    <property type="entry name" value="V-TYPE PROTON ATPASE SUBUNIT H"/>
    <property type="match status" value="1"/>
</dbReference>
<dbReference type="EMBL" id="KQ965739">
    <property type="protein sequence ID" value="KXS19260.1"/>
    <property type="molecule type" value="Genomic_DNA"/>
</dbReference>
<evidence type="ECO:0000256" key="1">
    <source>
        <dbReference type="ARBA" id="ARBA00008613"/>
    </source>
</evidence>
<keyword evidence="2" id="KW-0813">Transport</keyword>
<dbReference type="Proteomes" id="UP000070544">
    <property type="component" value="Unassembled WGS sequence"/>
</dbReference>
<evidence type="ECO:0000256" key="4">
    <source>
        <dbReference type="ARBA" id="ARBA00023065"/>
    </source>
</evidence>
<sequence length="380" mass="42651">MKPEGSRYVACFLSLAGKLSRADTLQYLLVQMDDILALSISSSDLFFNSAKVTTDLPYTPLIRLLSNPDEYVQLMAGKVLTVLVGAATSFPSTVDFKPVFTWIATLLGNTNANLQDLGLQYLDGLLTPKEIKPVFWATPNAPEALANILKTGTPNAQTSYQAIYAFWLLSYDPIVAGDINKRTNIVPEFIEIAKNAIKEKVIRIIVATFRNLALKAPDDNIIPMLGAKLLPFVETLQGRKWTDAEIVEDLEYLKDVLSHNVANLTTWDEYYSEVKSGHLDWSPPHLSENFWKNNVTKLNDRDHELLKALARLMATSKDSKVLAVACHDIGQYVKFYPEGKKFVQEVGAKQHIMELMANEDSDVRYNALLATQKYMEKAWN</sequence>
<keyword evidence="3" id="KW-0375">Hydrogen ion transport</keyword>
<proteinExistence type="inferred from homology"/>
<gene>
    <name evidence="6" type="ORF">M427DRAFT_95347</name>
</gene>
<keyword evidence="4" id="KW-0406">Ion transport</keyword>
<dbReference type="OMA" id="FRWMTFQ"/>
<evidence type="ECO:0000259" key="5">
    <source>
        <dbReference type="Pfam" id="PF11698"/>
    </source>
</evidence>
<dbReference type="InterPro" id="IPR011987">
    <property type="entry name" value="ATPase_V1-cplx_hsu_C"/>
</dbReference>
<dbReference type="AlphaFoldDB" id="A0A139AR83"/>
<dbReference type="InterPro" id="IPR004908">
    <property type="entry name" value="ATPase_V1-cplx_hsu"/>
</dbReference>
<dbReference type="GO" id="GO:0046961">
    <property type="term" value="F:proton-transporting ATPase activity, rotational mechanism"/>
    <property type="evidence" value="ECO:0007669"/>
    <property type="project" value="InterPro"/>
</dbReference>
<feature type="domain" description="ATPase V1 complex subunit H C-terminal" evidence="5">
    <location>
        <begin position="263"/>
        <end position="379"/>
    </location>
</feature>
<dbReference type="Pfam" id="PF11698">
    <property type="entry name" value="V-ATPase_H_C"/>
    <property type="match status" value="1"/>
</dbReference>
<name>A0A139AR83_GONPJ</name>
<evidence type="ECO:0000256" key="3">
    <source>
        <dbReference type="ARBA" id="ARBA00022781"/>
    </source>
</evidence>
<dbReference type="Gene3D" id="1.25.40.150">
    <property type="entry name" value="V-type ATPase, subunit H, C-terminal domain"/>
    <property type="match status" value="1"/>
</dbReference>
<dbReference type="GO" id="GO:0000329">
    <property type="term" value="C:fungal-type vacuole membrane"/>
    <property type="evidence" value="ECO:0007669"/>
    <property type="project" value="TreeGrafter"/>
</dbReference>
<accession>A0A139AR83</accession>
<evidence type="ECO:0000256" key="2">
    <source>
        <dbReference type="ARBA" id="ARBA00022448"/>
    </source>
</evidence>
<dbReference type="Pfam" id="PF03224">
    <property type="entry name" value="V-ATPase_H_N"/>
    <property type="match status" value="1"/>
</dbReference>
<dbReference type="OrthoDB" id="10263554at2759"/>
<comment type="similarity">
    <text evidence="1">Belongs to the V-ATPase H subunit family.</text>
</comment>
<evidence type="ECO:0000313" key="6">
    <source>
        <dbReference type="EMBL" id="KXS19260.1"/>
    </source>
</evidence>
<keyword evidence="7" id="KW-1185">Reference proteome</keyword>